<sequence length="70" mass="8327">PTGDYPEERSLKQYKIIIDLKEGKDSWDLIWEFEGPQGPFTIPYSLLSLKRIRLEQLLVKCGFVVEWREK</sequence>
<feature type="non-terminal residue" evidence="1">
    <location>
        <position position="1"/>
    </location>
</feature>
<dbReference type="AlphaFoldDB" id="A0A0F9AG64"/>
<evidence type="ECO:0000313" key="1">
    <source>
        <dbReference type="EMBL" id="KKL08395.1"/>
    </source>
</evidence>
<name>A0A0F9AG64_9ZZZZ</name>
<organism evidence="1">
    <name type="scientific">marine sediment metagenome</name>
    <dbReference type="NCBI Taxonomy" id="412755"/>
    <lineage>
        <taxon>unclassified sequences</taxon>
        <taxon>metagenomes</taxon>
        <taxon>ecological metagenomes</taxon>
    </lineage>
</organism>
<accession>A0A0F9AG64</accession>
<protein>
    <submittedName>
        <fullName evidence="1">Uncharacterized protein</fullName>
    </submittedName>
</protein>
<dbReference type="EMBL" id="LAZR01042890">
    <property type="protein sequence ID" value="KKL08395.1"/>
    <property type="molecule type" value="Genomic_DNA"/>
</dbReference>
<gene>
    <name evidence="1" type="ORF">LCGC14_2576260</name>
</gene>
<proteinExistence type="predicted"/>
<reference evidence="1" key="1">
    <citation type="journal article" date="2015" name="Nature">
        <title>Complex archaea that bridge the gap between prokaryotes and eukaryotes.</title>
        <authorList>
            <person name="Spang A."/>
            <person name="Saw J.H."/>
            <person name="Jorgensen S.L."/>
            <person name="Zaremba-Niedzwiedzka K."/>
            <person name="Martijn J."/>
            <person name="Lind A.E."/>
            <person name="van Eijk R."/>
            <person name="Schleper C."/>
            <person name="Guy L."/>
            <person name="Ettema T.J."/>
        </authorList>
    </citation>
    <scope>NUCLEOTIDE SEQUENCE</scope>
</reference>
<comment type="caution">
    <text evidence="1">The sequence shown here is derived from an EMBL/GenBank/DDBJ whole genome shotgun (WGS) entry which is preliminary data.</text>
</comment>